<gene>
    <name evidence="2" type="ORF">NDU88_006871</name>
</gene>
<accession>A0AAV7NWD7</accession>
<sequence>MRRLRGTGAAQEGQKRSPASEVKRLRGTFVACEGEKWTLAVGLAREREAPEPQASTGPGWSAGVKPKNGELSRAFADLGSKFEFSELT</sequence>
<feature type="region of interest" description="Disordered" evidence="1">
    <location>
        <begin position="1"/>
        <end position="22"/>
    </location>
</feature>
<dbReference type="AlphaFoldDB" id="A0AAV7NWD7"/>
<feature type="region of interest" description="Disordered" evidence="1">
    <location>
        <begin position="47"/>
        <end position="66"/>
    </location>
</feature>
<comment type="caution">
    <text evidence="2">The sequence shown here is derived from an EMBL/GenBank/DDBJ whole genome shotgun (WGS) entry which is preliminary data.</text>
</comment>
<reference evidence="2" key="1">
    <citation type="journal article" date="2022" name="bioRxiv">
        <title>Sequencing and chromosome-scale assembly of the giantPleurodeles waltlgenome.</title>
        <authorList>
            <person name="Brown T."/>
            <person name="Elewa A."/>
            <person name="Iarovenko S."/>
            <person name="Subramanian E."/>
            <person name="Araus A.J."/>
            <person name="Petzold A."/>
            <person name="Susuki M."/>
            <person name="Suzuki K.-i.T."/>
            <person name="Hayashi T."/>
            <person name="Toyoda A."/>
            <person name="Oliveira C."/>
            <person name="Osipova E."/>
            <person name="Leigh N.D."/>
            <person name="Simon A."/>
            <person name="Yun M.H."/>
        </authorList>
    </citation>
    <scope>NUCLEOTIDE SEQUENCE</scope>
    <source>
        <strain evidence="2">20211129_DDA</strain>
        <tissue evidence="2">Liver</tissue>
    </source>
</reference>
<dbReference type="EMBL" id="JANPWB010000012">
    <property type="protein sequence ID" value="KAJ1118683.1"/>
    <property type="molecule type" value="Genomic_DNA"/>
</dbReference>
<proteinExistence type="predicted"/>
<keyword evidence="3" id="KW-1185">Reference proteome</keyword>
<evidence type="ECO:0000313" key="3">
    <source>
        <dbReference type="Proteomes" id="UP001066276"/>
    </source>
</evidence>
<organism evidence="2 3">
    <name type="scientific">Pleurodeles waltl</name>
    <name type="common">Iberian ribbed newt</name>
    <dbReference type="NCBI Taxonomy" id="8319"/>
    <lineage>
        <taxon>Eukaryota</taxon>
        <taxon>Metazoa</taxon>
        <taxon>Chordata</taxon>
        <taxon>Craniata</taxon>
        <taxon>Vertebrata</taxon>
        <taxon>Euteleostomi</taxon>
        <taxon>Amphibia</taxon>
        <taxon>Batrachia</taxon>
        <taxon>Caudata</taxon>
        <taxon>Salamandroidea</taxon>
        <taxon>Salamandridae</taxon>
        <taxon>Pleurodelinae</taxon>
        <taxon>Pleurodeles</taxon>
    </lineage>
</organism>
<evidence type="ECO:0000313" key="2">
    <source>
        <dbReference type="EMBL" id="KAJ1118683.1"/>
    </source>
</evidence>
<dbReference type="Proteomes" id="UP001066276">
    <property type="component" value="Chromosome 8"/>
</dbReference>
<evidence type="ECO:0000256" key="1">
    <source>
        <dbReference type="SAM" id="MobiDB-lite"/>
    </source>
</evidence>
<protein>
    <submittedName>
        <fullName evidence="2">Uncharacterized protein</fullName>
    </submittedName>
</protein>
<name>A0AAV7NWD7_PLEWA</name>